<dbReference type="SUPFAM" id="SSF47757">
    <property type="entry name" value="Chemotaxis receptor methyltransferase CheR, N-terminal domain"/>
    <property type="match status" value="1"/>
</dbReference>
<dbReference type="AlphaFoldDB" id="A0ABD5V2K0"/>
<dbReference type="RefSeq" id="WP_340603037.1">
    <property type="nucleotide sequence ID" value="NZ_JBBMXV010000001.1"/>
</dbReference>
<organism evidence="2 3">
    <name type="scientific">Halalkalicoccus tibetensis</name>
    <dbReference type="NCBI Taxonomy" id="175632"/>
    <lineage>
        <taxon>Archaea</taxon>
        <taxon>Methanobacteriati</taxon>
        <taxon>Methanobacteriota</taxon>
        <taxon>Stenosarchaea group</taxon>
        <taxon>Halobacteria</taxon>
        <taxon>Halobacteriales</taxon>
        <taxon>Halococcaceae</taxon>
        <taxon>Halalkalicoccus</taxon>
    </lineage>
</organism>
<dbReference type="InterPro" id="IPR022641">
    <property type="entry name" value="CheR_N"/>
</dbReference>
<reference evidence="2 3" key="1">
    <citation type="journal article" date="2019" name="Int. J. Syst. Evol. Microbiol.">
        <title>The Global Catalogue of Microorganisms (GCM) 10K type strain sequencing project: providing services to taxonomists for standard genome sequencing and annotation.</title>
        <authorList>
            <consortium name="The Broad Institute Genomics Platform"/>
            <consortium name="The Broad Institute Genome Sequencing Center for Infectious Disease"/>
            <person name="Wu L."/>
            <person name="Ma J."/>
        </authorList>
    </citation>
    <scope>NUCLEOTIDE SEQUENCE [LARGE SCALE GENOMIC DNA]</scope>
    <source>
        <strain evidence="2 3">CGMCC 1.3240</strain>
    </source>
</reference>
<evidence type="ECO:0000313" key="2">
    <source>
        <dbReference type="EMBL" id="MFC6904533.1"/>
    </source>
</evidence>
<feature type="domain" description="CheR-type methyltransferase" evidence="1">
    <location>
        <begin position="1"/>
        <end position="130"/>
    </location>
</feature>
<protein>
    <recommendedName>
        <fullName evidence="1">CheR-type methyltransferase domain-containing protein</fullName>
    </recommendedName>
</protein>
<dbReference type="Proteomes" id="UP001596312">
    <property type="component" value="Unassembled WGS sequence"/>
</dbReference>
<keyword evidence="3" id="KW-1185">Reference proteome</keyword>
<gene>
    <name evidence="2" type="ORF">ACFQGH_04900</name>
</gene>
<proteinExistence type="predicted"/>
<sequence length="154" mass="17192">MSETTAFDRLLVLLEEDLEFTSSYYNDAYLGRRIDARMRRVGIDEYDGYGELLRSDDDERAALLDSLSINVTGFFRNPTVWNGIRDVLRTISDGSGPTRVSAPVISERDAAACSAPSWASRRTKSRESISTRIYAGTTSSMASRTLGFWKGLVM</sequence>
<dbReference type="Pfam" id="PF03705">
    <property type="entry name" value="CheR_N"/>
    <property type="match status" value="1"/>
</dbReference>
<comment type="caution">
    <text evidence="2">The sequence shown here is derived from an EMBL/GenBank/DDBJ whole genome shotgun (WGS) entry which is preliminary data.</text>
</comment>
<name>A0ABD5V2K0_9EURY</name>
<dbReference type="PROSITE" id="PS50123">
    <property type="entry name" value="CHER"/>
    <property type="match status" value="1"/>
</dbReference>
<evidence type="ECO:0000313" key="3">
    <source>
        <dbReference type="Proteomes" id="UP001596312"/>
    </source>
</evidence>
<accession>A0ABD5V2K0</accession>
<dbReference type="EMBL" id="JBHSXQ010000001">
    <property type="protein sequence ID" value="MFC6904533.1"/>
    <property type="molecule type" value="Genomic_DNA"/>
</dbReference>
<dbReference type="InterPro" id="IPR000780">
    <property type="entry name" value="CheR_MeTrfase"/>
</dbReference>
<evidence type="ECO:0000259" key="1">
    <source>
        <dbReference type="PROSITE" id="PS50123"/>
    </source>
</evidence>